<dbReference type="Pfam" id="PF04326">
    <property type="entry name" value="SLFN_AlbA_2"/>
    <property type="match status" value="1"/>
</dbReference>
<dbReference type="PANTHER" id="PTHR30595:SF6">
    <property type="entry name" value="SCHLAFEN ALBA-2 DOMAIN-CONTAINING PROTEIN"/>
    <property type="match status" value="1"/>
</dbReference>
<name>A0A1T4RQE5_9BACT</name>
<accession>A0A1T4RQE5</accession>
<dbReference type="GO" id="GO:0003677">
    <property type="term" value="F:DNA binding"/>
    <property type="evidence" value="ECO:0007669"/>
    <property type="project" value="UniProtKB-KW"/>
</dbReference>
<gene>
    <name evidence="2" type="ORF">SAMN02745108_02802</name>
</gene>
<reference evidence="2 3" key="1">
    <citation type="submission" date="2017-02" db="EMBL/GenBank/DDBJ databases">
        <authorList>
            <person name="Peterson S.W."/>
        </authorList>
    </citation>
    <scope>NUCLEOTIDE SEQUENCE [LARGE SCALE GENOMIC DNA]</scope>
    <source>
        <strain evidence="2 3">ATCC 43854</strain>
    </source>
</reference>
<proteinExistence type="predicted"/>
<dbReference type="Gene3D" id="3.30.950.30">
    <property type="entry name" value="Schlafen, AAA domain"/>
    <property type="match status" value="1"/>
</dbReference>
<dbReference type="RefSeq" id="WP_233134254.1">
    <property type="nucleotide sequence ID" value="NZ_FUWU01000084.1"/>
</dbReference>
<protein>
    <submittedName>
        <fullName evidence="2">Putative DNA-binding domain-containing protein</fullName>
    </submittedName>
</protein>
<evidence type="ECO:0000259" key="1">
    <source>
        <dbReference type="Pfam" id="PF04326"/>
    </source>
</evidence>
<dbReference type="PANTHER" id="PTHR30595">
    <property type="entry name" value="GLPR-RELATED TRANSCRIPTIONAL REPRESSOR"/>
    <property type="match status" value="1"/>
</dbReference>
<feature type="domain" description="Schlafen AlbA-2" evidence="1">
    <location>
        <begin position="3"/>
        <end position="107"/>
    </location>
</feature>
<dbReference type="InterPro" id="IPR038461">
    <property type="entry name" value="Schlafen_AlbA_2_dom_sf"/>
</dbReference>
<dbReference type="InterPro" id="IPR007421">
    <property type="entry name" value="Schlafen_AlbA_2_dom"/>
</dbReference>
<dbReference type="AlphaFoldDB" id="A0A1T4RQE5"/>
<dbReference type="STRING" id="28122.SAMN02745108_02802"/>
<sequence length="188" mass="21391">MSESQDIEYKSSWRDEYLKWICGFANAQGGKLYIGVDDNGKVCGVADSKRFMEDIPNKVRDALGLVVDVDLMKKNGLDVVRISVDENPYPVNYKGEYHYRSGSTKQLLQGAALTNFLLRKTGKNWDALPLENVSVDDLDKESFDIFYREAMRSGRMSADDLKFHTTMSPALNIIRFLKMPFAKLFLTP</sequence>
<dbReference type="EMBL" id="FUWU01000084">
    <property type="protein sequence ID" value="SKA18245.1"/>
    <property type="molecule type" value="Genomic_DNA"/>
</dbReference>
<evidence type="ECO:0000313" key="3">
    <source>
        <dbReference type="Proteomes" id="UP000190449"/>
    </source>
</evidence>
<dbReference type="Proteomes" id="UP000190449">
    <property type="component" value="Unassembled WGS sequence"/>
</dbReference>
<organism evidence="2 3">
    <name type="scientific">Fibrobacter intestinalis</name>
    <dbReference type="NCBI Taxonomy" id="28122"/>
    <lineage>
        <taxon>Bacteria</taxon>
        <taxon>Pseudomonadati</taxon>
        <taxon>Fibrobacterota</taxon>
        <taxon>Fibrobacteria</taxon>
        <taxon>Fibrobacterales</taxon>
        <taxon>Fibrobacteraceae</taxon>
        <taxon>Fibrobacter</taxon>
    </lineage>
</organism>
<keyword evidence="2" id="KW-0238">DNA-binding</keyword>
<evidence type="ECO:0000313" key="2">
    <source>
        <dbReference type="EMBL" id="SKA18245.1"/>
    </source>
</evidence>